<dbReference type="InterPro" id="IPR029052">
    <property type="entry name" value="Metallo-depent_PP-like"/>
</dbReference>
<organism evidence="3 4">
    <name type="scientific">Methylobacterium isbiliense</name>
    <dbReference type="NCBI Taxonomy" id="315478"/>
    <lineage>
        <taxon>Bacteria</taxon>
        <taxon>Pseudomonadati</taxon>
        <taxon>Pseudomonadota</taxon>
        <taxon>Alphaproteobacteria</taxon>
        <taxon>Hyphomicrobiales</taxon>
        <taxon>Methylobacteriaceae</taxon>
        <taxon>Methylobacterium</taxon>
    </lineage>
</organism>
<dbReference type="Proteomes" id="UP001055153">
    <property type="component" value="Unassembled WGS sequence"/>
</dbReference>
<comment type="caution">
    <text evidence="3">The sequence shown here is derived from an EMBL/GenBank/DDBJ whole genome shotgun (WGS) entry which is preliminary data.</text>
</comment>
<keyword evidence="1" id="KW-0472">Membrane</keyword>
<evidence type="ECO:0000256" key="1">
    <source>
        <dbReference type="SAM" id="Phobius"/>
    </source>
</evidence>
<dbReference type="Gene3D" id="3.60.21.10">
    <property type="match status" value="1"/>
</dbReference>
<protein>
    <submittedName>
        <fullName evidence="3">Serine/threonine-protein phosphatase 1</fullName>
    </submittedName>
</protein>
<evidence type="ECO:0000313" key="4">
    <source>
        <dbReference type="Proteomes" id="UP001055153"/>
    </source>
</evidence>
<dbReference type="Pfam" id="PF00149">
    <property type="entry name" value="Metallophos"/>
    <property type="match status" value="1"/>
</dbReference>
<feature type="transmembrane region" description="Helical" evidence="1">
    <location>
        <begin position="153"/>
        <end position="174"/>
    </location>
</feature>
<accession>A0ABQ4SLS2</accession>
<dbReference type="PANTHER" id="PTHR42850:SF4">
    <property type="entry name" value="ZINC-DEPENDENT ENDOPOLYPHOSPHATASE"/>
    <property type="match status" value="1"/>
</dbReference>
<dbReference type="InterPro" id="IPR004843">
    <property type="entry name" value="Calcineurin-like_PHP"/>
</dbReference>
<gene>
    <name evidence="3" type="primary">pphA_2</name>
    <name evidence="3" type="ORF">GMJLKIPL_6047</name>
</gene>
<reference evidence="3" key="2">
    <citation type="submission" date="2021-08" db="EMBL/GenBank/DDBJ databases">
        <authorList>
            <person name="Tani A."/>
            <person name="Ola A."/>
            <person name="Ogura Y."/>
            <person name="Katsura K."/>
            <person name="Hayashi T."/>
        </authorList>
    </citation>
    <scope>NUCLEOTIDE SEQUENCE</scope>
    <source>
        <strain evidence="3">DSM 17168</strain>
    </source>
</reference>
<dbReference type="EMBL" id="BPQQ01000101">
    <property type="protein sequence ID" value="GJE04087.1"/>
    <property type="molecule type" value="Genomic_DNA"/>
</dbReference>
<dbReference type="SUPFAM" id="SSF56300">
    <property type="entry name" value="Metallo-dependent phosphatases"/>
    <property type="match status" value="1"/>
</dbReference>
<keyword evidence="1" id="KW-1133">Transmembrane helix</keyword>
<sequence length="248" mass="27246">MDEWRRRPGDGLVYWPALGGRSLAVFGDIHGRDDLLADAQARLDAVAGARGLRPLEIYLGDYVDRGPDSPAVLDRLIARGRERETVCLRGNHEALLLGALDDRAVLRSWLGWGGDATLRAYGCPLPRNQEPAAADLAALQQHLRRALPAHHRAFLAGLPVAYTIGALLFVHAGIRPGRLIERQDEADLLWIREPFLSSTRDHGLLVVHGHTPVAAPDFRFNRINLDTGAVYTGVLTCLLVSDRSIEVL</sequence>
<proteinExistence type="predicted"/>
<keyword evidence="1" id="KW-0812">Transmembrane</keyword>
<evidence type="ECO:0000313" key="3">
    <source>
        <dbReference type="EMBL" id="GJE04087.1"/>
    </source>
</evidence>
<dbReference type="InterPro" id="IPR050126">
    <property type="entry name" value="Ap4A_hydrolase"/>
</dbReference>
<dbReference type="PANTHER" id="PTHR42850">
    <property type="entry name" value="METALLOPHOSPHOESTERASE"/>
    <property type="match status" value="1"/>
</dbReference>
<feature type="domain" description="Calcineurin-like phosphoesterase" evidence="2">
    <location>
        <begin position="23"/>
        <end position="214"/>
    </location>
</feature>
<name>A0ABQ4SLS2_9HYPH</name>
<reference evidence="3" key="1">
    <citation type="journal article" date="2021" name="Front. Microbiol.">
        <title>Comprehensive Comparative Genomics and Phenotyping of Methylobacterium Species.</title>
        <authorList>
            <person name="Alessa O."/>
            <person name="Ogura Y."/>
            <person name="Fujitani Y."/>
            <person name="Takami H."/>
            <person name="Hayashi T."/>
            <person name="Sahin N."/>
            <person name="Tani A."/>
        </authorList>
    </citation>
    <scope>NUCLEOTIDE SEQUENCE</scope>
    <source>
        <strain evidence="3">DSM 17168</strain>
    </source>
</reference>
<keyword evidence="4" id="KW-1185">Reference proteome</keyword>
<evidence type="ECO:0000259" key="2">
    <source>
        <dbReference type="Pfam" id="PF00149"/>
    </source>
</evidence>